<accession>A0ACA9R5S8</accession>
<organism evidence="1 2">
    <name type="scientific">Racocetra persica</name>
    <dbReference type="NCBI Taxonomy" id="160502"/>
    <lineage>
        <taxon>Eukaryota</taxon>
        <taxon>Fungi</taxon>
        <taxon>Fungi incertae sedis</taxon>
        <taxon>Mucoromycota</taxon>
        <taxon>Glomeromycotina</taxon>
        <taxon>Glomeromycetes</taxon>
        <taxon>Diversisporales</taxon>
        <taxon>Gigasporaceae</taxon>
        <taxon>Racocetra</taxon>
    </lineage>
</organism>
<sequence>MLGMLRHDLQQCLPEIPSKKPKVDNKDLLEDSTSNDIESANVDPYFEEEFDDEFLQINVEEINMTVINENGLAINNFFDIGMSEQDQMEISEKNLTTYSQRTTNSGEDWSIDDIFKSCNKFYSFCWDR</sequence>
<protein>
    <submittedName>
        <fullName evidence="1">37_t:CDS:1</fullName>
    </submittedName>
</protein>
<reference evidence="1" key="1">
    <citation type="submission" date="2021-06" db="EMBL/GenBank/DDBJ databases">
        <authorList>
            <person name="Kallberg Y."/>
            <person name="Tangrot J."/>
            <person name="Rosling A."/>
        </authorList>
    </citation>
    <scope>NUCLEOTIDE SEQUENCE</scope>
    <source>
        <strain evidence="1">MA461A</strain>
    </source>
</reference>
<evidence type="ECO:0000313" key="2">
    <source>
        <dbReference type="Proteomes" id="UP000789920"/>
    </source>
</evidence>
<feature type="non-terminal residue" evidence="1">
    <location>
        <position position="128"/>
    </location>
</feature>
<dbReference type="EMBL" id="CAJVQC010043820">
    <property type="protein sequence ID" value="CAG8778312.1"/>
    <property type="molecule type" value="Genomic_DNA"/>
</dbReference>
<gene>
    <name evidence="1" type="ORF">RPERSI_LOCUS17213</name>
</gene>
<evidence type="ECO:0000313" key="1">
    <source>
        <dbReference type="EMBL" id="CAG8778312.1"/>
    </source>
</evidence>
<dbReference type="Proteomes" id="UP000789920">
    <property type="component" value="Unassembled WGS sequence"/>
</dbReference>
<proteinExistence type="predicted"/>
<comment type="caution">
    <text evidence="1">The sequence shown here is derived from an EMBL/GenBank/DDBJ whole genome shotgun (WGS) entry which is preliminary data.</text>
</comment>
<keyword evidence="2" id="KW-1185">Reference proteome</keyword>
<name>A0ACA9R5S8_9GLOM</name>